<proteinExistence type="predicted"/>
<dbReference type="GO" id="GO:0140359">
    <property type="term" value="F:ABC-type transporter activity"/>
    <property type="evidence" value="ECO:0007669"/>
    <property type="project" value="InterPro"/>
</dbReference>
<dbReference type="PANTHER" id="PTHR11384:SF67">
    <property type="entry name" value="ATP-BINDING CASSETTE SUB-FAMILY D MEMBER 1"/>
    <property type="match status" value="1"/>
</dbReference>
<gene>
    <name evidence="7" type="ORF">CYMTET_24186</name>
</gene>
<dbReference type="InterPro" id="IPR027417">
    <property type="entry name" value="P-loop_NTPase"/>
</dbReference>
<keyword evidence="3" id="KW-1133">Transmembrane helix</keyword>
<keyword evidence="4" id="KW-0472">Membrane</keyword>
<dbReference type="GO" id="GO:0007031">
    <property type="term" value="P:peroxisome organization"/>
    <property type="evidence" value="ECO:0007669"/>
    <property type="project" value="TreeGrafter"/>
</dbReference>
<dbReference type="Gene3D" id="3.40.50.300">
    <property type="entry name" value="P-loop containing nucleotide triphosphate hydrolases"/>
    <property type="match status" value="1"/>
</dbReference>
<dbReference type="Proteomes" id="UP001190700">
    <property type="component" value="Unassembled WGS sequence"/>
</dbReference>
<dbReference type="Pfam" id="PF06472">
    <property type="entry name" value="ABC_membrane_2"/>
    <property type="match status" value="1"/>
</dbReference>
<evidence type="ECO:0000259" key="6">
    <source>
        <dbReference type="Pfam" id="PF06472"/>
    </source>
</evidence>
<evidence type="ECO:0000256" key="2">
    <source>
        <dbReference type="ARBA" id="ARBA00022692"/>
    </source>
</evidence>
<dbReference type="InterPro" id="IPR050835">
    <property type="entry name" value="ABC_transporter_sub-D"/>
</dbReference>
<dbReference type="GO" id="GO:0006635">
    <property type="term" value="P:fatty acid beta-oxidation"/>
    <property type="evidence" value="ECO:0007669"/>
    <property type="project" value="TreeGrafter"/>
</dbReference>
<comment type="caution">
    <text evidence="7">The sequence shown here is derived from an EMBL/GenBank/DDBJ whole genome shotgun (WGS) entry which is preliminary data.</text>
</comment>
<protein>
    <recommendedName>
        <fullName evidence="6">ABC transmembrane type-1 domain-containing protein</fullName>
    </recommendedName>
</protein>
<feature type="non-terminal residue" evidence="7">
    <location>
        <position position="1"/>
    </location>
</feature>
<evidence type="ECO:0000313" key="7">
    <source>
        <dbReference type="EMBL" id="KAK3267246.1"/>
    </source>
</evidence>
<evidence type="ECO:0000256" key="5">
    <source>
        <dbReference type="SAM" id="MobiDB-lite"/>
    </source>
</evidence>
<feature type="region of interest" description="Disordered" evidence="5">
    <location>
        <begin position="364"/>
        <end position="394"/>
    </location>
</feature>
<feature type="domain" description="ABC transmembrane type-1" evidence="6">
    <location>
        <begin position="1"/>
        <end position="179"/>
    </location>
</feature>
<dbReference type="GO" id="GO:0015910">
    <property type="term" value="P:long-chain fatty acid import into peroxisome"/>
    <property type="evidence" value="ECO:0007669"/>
    <property type="project" value="TreeGrafter"/>
</dbReference>
<keyword evidence="1" id="KW-0813">Transport</keyword>
<name>A0AAE0FXP5_9CHLO</name>
<keyword evidence="2" id="KW-0812">Transmembrane</keyword>
<dbReference type="SUPFAM" id="SSF52540">
    <property type="entry name" value="P-loop containing nucleoside triphosphate hydrolases"/>
    <property type="match status" value="1"/>
</dbReference>
<dbReference type="GO" id="GO:0005524">
    <property type="term" value="F:ATP binding"/>
    <property type="evidence" value="ECO:0007669"/>
    <property type="project" value="InterPro"/>
</dbReference>
<evidence type="ECO:0000256" key="3">
    <source>
        <dbReference type="ARBA" id="ARBA00022989"/>
    </source>
</evidence>
<sequence length="462" mass="51320">YVHTKYLEGNSYYKAAVLRQGNLDNADQRIVEDLNKFCSTAADLFSRTFKPALDVVLSTMRMGETMGYKGLAILYSYFLLSGSLVRAVSPAFPKYIARAQALEGDFRRSHSRLITHAEEVAFLDGSEREKMILNRKLADTTAFSNFYYMLQFGQGCVDQFTLKYFASMIGWPILAVPFLQNETMDMATTAARYREADSLIQAASSSIGDLMMVYKKLQQLSGYTSRVVELLEAVEQSKSDEEKAGGKLLVDSSTDCIVFDQVSILAPDNRLLIKDVDIKITPGVNIFVTGANGAGKTSMFRYTFALRLLAGCAASQRRCAFLFALIQFDAPGFQLCSAGVLLLLSTLQQRDLFTLSSPSRGARSVIEHGASSSTERHRARSVVEHGASSSTERRRARSVIEHGASLSTERSLIGGITTHLMLRQFCTEPHWTMRHLRYRLCSVWAPGPLRRRGCSPCSFPGL</sequence>
<dbReference type="PANTHER" id="PTHR11384">
    <property type="entry name" value="ATP-BINDING CASSETTE, SUB-FAMILY D MEMBER"/>
    <property type="match status" value="1"/>
</dbReference>
<evidence type="ECO:0000313" key="8">
    <source>
        <dbReference type="Proteomes" id="UP001190700"/>
    </source>
</evidence>
<dbReference type="GO" id="GO:0042760">
    <property type="term" value="P:very long-chain fatty acid catabolic process"/>
    <property type="evidence" value="ECO:0007669"/>
    <property type="project" value="TreeGrafter"/>
</dbReference>
<evidence type="ECO:0000256" key="1">
    <source>
        <dbReference type="ARBA" id="ARBA00022448"/>
    </source>
</evidence>
<dbReference type="GO" id="GO:0005778">
    <property type="term" value="C:peroxisomal membrane"/>
    <property type="evidence" value="ECO:0007669"/>
    <property type="project" value="TreeGrafter"/>
</dbReference>
<organism evidence="7 8">
    <name type="scientific">Cymbomonas tetramitiformis</name>
    <dbReference type="NCBI Taxonomy" id="36881"/>
    <lineage>
        <taxon>Eukaryota</taxon>
        <taxon>Viridiplantae</taxon>
        <taxon>Chlorophyta</taxon>
        <taxon>Pyramimonadophyceae</taxon>
        <taxon>Pyramimonadales</taxon>
        <taxon>Pyramimonadaceae</taxon>
        <taxon>Cymbomonas</taxon>
    </lineage>
</organism>
<accession>A0AAE0FXP5</accession>
<dbReference type="GO" id="GO:0005324">
    <property type="term" value="F:long-chain fatty acid transmembrane transporter activity"/>
    <property type="evidence" value="ECO:0007669"/>
    <property type="project" value="TreeGrafter"/>
</dbReference>
<dbReference type="AlphaFoldDB" id="A0AAE0FXP5"/>
<evidence type="ECO:0000256" key="4">
    <source>
        <dbReference type="ARBA" id="ARBA00023136"/>
    </source>
</evidence>
<keyword evidence="8" id="KW-1185">Reference proteome</keyword>
<reference evidence="7 8" key="1">
    <citation type="journal article" date="2015" name="Genome Biol. Evol.">
        <title>Comparative Genomics of a Bacterivorous Green Alga Reveals Evolutionary Causalities and Consequences of Phago-Mixotrophic Mode of Nutrition.</title>
        <authorList>
            <person name="Burns J.A."/>
            <person name="Paasch A."/>
            <person name="Narechania A."/>
            <person name="Kim E."/>
        </authorList>
    </citation>
    <scope>NUCLEOTIDE SEQUENCE [LARGE SCALE GENOMIC DNA]</scope>
    <source>
        <strain evidence="7 8">PLY_AMNH</strain>
    </source>
</reference>
<dbReference type="EMBL" id="LGRX02012538">
    <property type="protein sequence ID" value="KAK3267246.1"/>
    <property type="molecule type" value="Genomic_DNA"/>
</dbReference>
<dbReference type="InterPro" id="IPR011527">
    <property type="entry name" value="ABC1_TM_dom"/>
</dbReference>